<accession>A0A077RTF2</accession>
<dbReference type="Gramene" id="TraesLAC3B03G01525860.1">
    <property type="protein sequence ID" value="TraesLAC3B03G01525860.1"/>
    <property type="gene ID" value="TraesLAC3B03G01525860"/>
</dbReference>
<proteinExistence type="predicted"/>
<reference evidence="3" key="2">
    <citation type="submission" date="2018-08" db="EMBL/GenBank/DDBJ databases">
        <authorList>
            <person name="Rossello M."/>
        </authorList>
    </citation>
    <scope>NUCLEOTIDE SEQUENCE [LARGE SCALE GENOMIC DNA]</scope>
    <source>
        <strain evidence="3">cv. Chinese Spring</strain>
    </source>
</reference>
<dbReference type="Gramene" id="TraesARI3B03G01608130.1">
    <property type="protein sequence ID" value="TraesARI3B03G01608130.1"/>
    <property type="gene ID" value="TraesARI3B03G01608130"/>
</dbReference>
<reference evidence="2" key="1">
    <citation type="journal article" date="2014" name="Science">
        <title>Structural and functional partitioning of bread wheat chromosome 3B.</title>
        <authorList>
            <person name="Choulet F."/>
            <person name="Alberti A."/>
            <person name="Theil S."/>
            <person name="Glover N."/>
            <person name="Barbe V."/>
            <person name="Daron J."/>
            <person name="Pingault L."/>
            <person name="Sourdille P."/>
            <person name="Couloux A."/>
            <person name="Paux E."/>
            <person name="Leroy P."/>
            <person name="Mangenot S."/>
            <person name="Guilhot N."/>
            <person name="Le Gouis J."/>
            <person name="Balfourier F."/>
            <person name="Alaux M."/>
            <person name="Jamilloux V."/>
            <person name="Poulain J."/>
            <person name="Durand C."/>
            <person name="Bellec A."/>
            <person name="Gaspin C."/>
            <person name="Safar J."/>
            <person name="Dolezel J."/>
            <person name="Rogers J."/>
            <person name="Vandepoele K."/>
            <person name="Aury J.M."/>
            <person name="Mayer K."/>
            <person name="Berges H."/>
            <person name="Quesneville H."/>
            <person name="Wincker P."/>
            <person name="Feuillet C."/>
        </authorList>
    </citation>
    <scope>NUCLEOTIDE SEQUENCE</scope>
</reference>
<dbReference type="Gramene" id="TraesJAG3B03G01593030.1">
    <property type="protein sequence ID" value="TraesJAG3B03G01593030.1"/>
    <property type="gene ID" value="TraesJAG3B03G01593030"/>
</dbReference>
<dbReference type="Gramene" id="TraesROB_scaffold_110125_01G000100.1">
    <property type="protein sequence ID" value="TraesROB_scaffold_110125_01G000100.1"/>
    <property type="gene ID" value="TraesROB_scaffold_110125_01G000100"/>
</dbReference>
<evidence type="ECO:0000256" key="1">
    <source>
        <dbReference type="SAM" id="Phobius"/>
    </source>
</evidence>
<evidence type="ECO:0000313" key="4">
    <source>
        <dbReference type="Proteomes" id="UP000019116"/>
    </source>
</evidence>
<dbReference type="Gramene" id="TraesCS3B03G0316800.1">
    <property type="protein sequence ID" value="TraesCS3B03G0316800.1.CDS"/>
    <property type="gene ID" value="TraesCS3B03G0316800"/>
</dbReference>
<dbReference type="Gramene" id="TraesMAC3D03G01830530.1">
    <property type="protein sequence ID" value="TraesMAC3D03G01830530.1"/>
    <property type="gene ID" value="TraesMAC3D03G01830530"/>
</dbReference>
<dbReference type="Gramene" id="TraesJAG3D03G01840690.1">
    <property type="protein sequence ID" value="TraesJAG3D03G01840690.1"/>
    <property type="gene ID" value="TraesJAG3D03G01840690"/>
</dbReference>
<dbReference type="OMA" id="NSEEFCH"/>
<evidence type="ECO:0000313" key="2">
    <source>
        <dbReference type="EMBL" id="CDM81652.1"/>
    </source>
</evidence>
<dbReference type="Gramene" id="TraesPARA_EIv1.0_1016280.1">
    <property type="protein sequence ID" value="TraesPARA_EIv1.0_1016280.1.CDS"/>
    <property type="gene ID" value="TraesPARA_EIv1.0_1016280"/>
</dbReference>
<dbReference type="Gramene" id="TraesLAC3D03G01773540.1">
    <property type="protein sequence ID" value="TraesLAC3D03G01773540.1"/>
    <property type="gene ID" value="TraesLAC3D03G01773540"/>
</dbReference>
<protein>
    <recommendedName>
        <fullName evidence="5">Ribosomal protein L18ae family</fullName>
    </recommendedName>
</protein>
<feature type="transmembrane region" description="Helical" evidence="1">
    <location>
        <begin position="81"/>
        <end position="107"/>
    </location>
</feature>
<dbReference type="AlphaFoldDB" id="A0A077RTF2"/>
<dbReference type="Gramene" id="TraesSYM3B03G01606510.1">
    <property type="protein sequence ID" value="TraesSYM3B03G01606510.1"/>
    <property type="gene ID" value="TraesSYM3B03G01606510"/>
</dbReference>
<keyword evidence="1" id="KW-1133">Transmembrane helix</keyword>
<dbReference type="HOGENOM" id="CLU_154182_0_1_1"/>
<dbReference type="Gramene" id="TraesJUL3B03G01596900.1">
    <property type="protein sequence ID" value="TraesJUL3B03G01596900.1"/>
    <property type="gene ID" value="TraesJUL3B03G01596900"/>
</dbReference>
<dbReference type="Gramene" id="TraesNOR3B03G01605700.1">
    <property type="protein sequence ID" value="TraesNOR3B03G01605700.1"/>
    <property type="gene ID" value="TraesNOR3B03G01605700"/>
</dbReference>
<keyword evidence="1" id="KW-0812">Transmembrane</keyword>
<dbReference type="Gramene" id="TraesSTA3B03G01576310.1">
    <property type="protein sequence ID" value="TraesSTA3B03G01576310.1"/>
    <property type="gene ID" value="TraesSTA3B03G01576310"/>
</dbReference>
<organism evidence="3">
    <name type="scientific">Triticum aestivum</name>
    <name type="common">Wheat</name>
    <dbReference type="NCBI Taxonomy" id="4565"/>
    <lineage>
        <taxon>Eukaryota</taxon>
        <taxon>Viridiplantae</taxon>
        <taxon>Streptophyta</taxon>
        <taxon>Embryophyta</taxon>
        <taxon>Tracheophyta</taxon>
        <taxon>Spermatophyta</taxon>
        <taxon>Magnoliopsida</taxon>
        <taxon>Liliopsida</taxon>
        <taxon>Poales</taxon>
        <taxon>Poaceae</taxon>
        <taxon>BOP clade</taxon>
        <taxon>Pooideae</taxon>
        <taxon>Triticodae</taxon>
        <taxon>Triticeae</taxon>
        <taxon>Triticinae</taxon>
        <taxon>Triticum</taxon>
    </lineage>
</organism>
<dbReference type="RefSeq" id="XP_044355703.1">
    <property type="nucleotide sequence ID" value="XM_044499768.1"/>
</dbReference>
<dbReference type="Gramene" id="TraesCLE_scaffold_132374_01G000100.1">
    <property type="protein sequence ID" value="TraesCLE_scaffold_132374_01G000100.1"/>
    <property type="gene ID" value="TraesCLE_scaffold_132374_01G000100"/>
</dbReference>
<dbReference type="Gramene" id="TraesCAD_scaffold_061824_01G000100.1">
    <property type="protein sequence ID" value="TraesCAD_scaffold_061824_01G000100.1"/>
    <property type="gene ID" value="TraesCAD_scaffold_061824_01G000100"/>
</dbReference>
<reference evidence="3" key="3">
    <citation type="submission" date="2018-10" db="UniProtKB">
        <authorList>
            <consortium name="EnsemblPlants"/>
        </authorList>
    </citation>
    <scope>IDENTIFICATION</scope>
</reference>
<evidence type="ECO:0000313" key="3">
    <source>
        <dbReference type="EnsemblPlants" id="TraesCS3B02G133200.1"/>
    </source>
</evidence>
<dbReference type="EnsemblPlants" id="TraesCS3B02G133200.1">
    <property type="protein sequence ID" value="TraesCS3B02G133200.1"/>
    <property type="gene ID" value="TraesCS3B02G133200"/>
</dbReference>
<dbReference type="Gramene" id="TraesPARA_EIv1.0_1075990.1">
    <property type="protein sequence ID" value="TraesPARA_EIv1.0_1075990.1.CDS"/>
    <property type="gene ID" value="TraesPARA_EIv1.0_1075990"/>
</dbReference>
<dbReference type="Gramene" id="TraesCS3D02G116300.1">
    <property type="protein sequence ID" value="TraesCS3D02G116300.1"/>
    <property type="gene ID" value="TraesCS3D02G116300"/>
</dbReference>
<dbReference type="STRING" id="4565.A0A077RTF2"/>
<sequence>MGEASSDDLCHCQGCLGKYTLLRDEENPQLAKFERRLPCFGCGIGWSSFLLGFLCPLLWYYATTLYCCKYYNRDPRERPGLAASAIAAAIFTTAATITLSIILIIWAQK</sequence>
<keyword evidence="4" id="KW-1185">Reference proteome</keyword>
<dbReference type="Gramene" id="TraesSTA3D03G01826820.1">
    <property type="protein sequence ID" value="TraesSTA3D03G01826820.1"/>
    <property type="gene ID" value="TraesSTA3D03G01826820"/>
</dbReference>
<dbReference type="PANTHER" id="PTHR46666:SF2">
    <property type="entry name" value="60S RIBOSOMAL L18A-LIKE PROTEIN"/>
    <property type="match status" value="1"/>
</dbReference>
<keyword evidence="1" id="KW-0472">Membrane</keyword>
<dbReference type="EMBL" id="HG670306">
    <property type="protein sequence ID" value="CDM81652.1"/>
    <property type="molecule type" value="Genomic_DNA"/>
</dbReference>
<dbReference type="Gramene" id="TraesARI3D03G01864370.1">
    <property type="protein sequence ID" value="TraesARI3D03G01864370.1"/>
    <property type="gene ID" value="TraesARI3D03G01864370"/>
</dbReference>
<dbReference type="OrthoDB" id="1922941at2759"/>
<dbReference type="Gramene" id="TraesMAC3B03G01583600.1">
    <property type="protein sequence ID" value="TraesMAC3B03G01583600.1"/>
    <property type="gene ID" value="TraesMAC3B03G01583600"/>
</dbReference>
<dbReference type="eggNOG" id="ENOG502RZGD">
    <property type="taxonomic scope" value="Eukaryota"/>
</dbReference>
<dbReference type="Gramene" id="TraesJUL3D03G01849980.1">
    <property type="protein sequence ID" value="TraesJUL3D03G01849980.1"/>
    <property type="gene ID" value="TraesJUL3D03G01849980"/>
</dbReference>
<dbReference type="PANTHER" id="PTHR46666">
    <property type="entry name" value="60S RIBOSOMAL L18A-LIKE PROTEIN"/>
    <property type="match status" value="1"/>
</dbReference>
<dbReference type="Gramene" id="TraesCS3B02G133200.1">
    <property type="protein sequence ID" value="TraesCS3B02G133200.1"/>
    <property type="gene ID" value="TraesCS3B02G133200"/>
</dbReference>
<evidence type="ECO:0008006" key="5">
    <source>
        <dbReference type="Google" id="ProtNLM"/>
    </source>
</evidence>
<feature type="transmembrane region" description="Helical" evidence="1">
    <location>
        <begin position="37"/>
        <end position="61"/>
    </location>
</feature>
<dbReference type="Gramene" id="TraesRN3A0100248300.1">
    <property type="protein sequence ID" value="TraesRN3A0100248300.1"/>
    <property type="gene ID" value="TraesRN3A0100248300"/>
</dbReference>
<accession>A0A9R1FU61</accession>
<dbReference type="Gramene" id="TraesSTA3D03G01826820.2">
    <property type="protein sequence ID" value="TraesSTA3D03G01826820.2"/>
    <property type="gene ID" value="TraesSTA3D03G01826820"/>
</dbReference>
<dbReference type="Gramene" id="TraesLDM3D03G01830260.1">
    <property type="protein sequence ID" value="TraesLDM3D03G01830260.1"/>
    <property type="gene ID" value="TraesLDM3D03G01830260"/>
</dbReference>
<dbReference type="Gramene" id="TraesNOR3D03G01858810.1">
    <property type="protein sequence ID" value="TraesNOR3D03G01858810.1"/>
    <property type="gene ID" value="TraesNOR3D03G01858810"/>
</dbReference>
<dbReference type="Gramene" id="TraesCS3D03G0241600.1">
    <property type="protein sequence ID" value="TraesCS3D03G0241600.1.CDS"/>
    <property type="gene ID" value="TraesCS3D03G0241600"/>
</dbReference>
<dbReference type="Gramene" id="TraesRN3D0100257400.1">
    <property type="protein sequence ID" value="TraesRN3D0100257400.1"/>
    <property type="gene ID" value="TraesRN3D0100257400"/>
</dbReference>
<gene>
    <name evidence="3" type="primary">LOC123077489</name>
    <name evidence="2" type="ORF">TRAES_3BF096800010CFD_c1</name>
</gene>
<dbReference type="EnsemblPlants" id="TraesCS3D02G116300.1">
    <property type="protein sequence ID" value="TraesCS3D02G116300.1"/>
    <property type="gene ID" value="TraesCS3D02G116300"/>
</dbReference>
<dbReference type="Gramene" id="TraesLDM3B03G01584270.1">
    <property type="protein sequence ID" value="TraesLDM3B03G01584270.1"/>
    <property type="gene ID" value="TraesLDM3B03G01584270"/>
</dbReference>
<dbReference type="Gramene" id="TraesSYM3D03G01854580.1">
    <property type="protein sequence ID" value="TraesSYM3D03G01854580.1"/>
    <property type="gene ID" value="TraesSYM3D03G01854580"/>
</dbReference>
<dbReference type="GeneID" id="123077489"/>
<name>A0A077RTF2_WHEAT</name>
<dbReference type="Proteomes" id="UP000019116">
    <property type="component" value="Chromosome 3D"/>
</dbReference>
<dbReference type="Proteomes" id="UP000019116">
    <property type="component" value="Chromosome 3B"/>
</dbReference>
<dbReference type="Gramene" id="TraesWEE_scaffold_054089_01G000200.1">
    <property type="protein sequence ID" value="TraesWEE_scaffold_054089_01G000200.1"/>
    <property type="gene ID" value="TraesWEE_scaffold_054089_01G000200"/>
</dbReference>